<dbReference type="InterPro" id="IPR036390">
    <property type="entry name" value="WH_DNA-bd_sf"/>
</dbReference>
<dbReference type="PANTHER" id="PTHR24567">
    <property type="entry name" value="CRP FAMILY TRANSCRIPTIONAL REGULATORY PROTEIN"/>
    <property type="match status" value="1"/>
</dbReference>
<dbReference type="Gene3D" id="1.10.10.10">
    <property type="entry name" value="Winged helix-like DNA-binding domain superfamily/Winged helix DNA-binding domain"/>
    <property type="match status" value="1"/>
</dbReference>
<dbReference type="InterPro" id="IPR050397">
    <property type="entry name" value="Env_Response_Regulators"/>
</dbReference>
<keyword evidence="3" id="KW-0804">Transcription</keyword>
<keyword evidence="7" id="KW-1185">Reference proteome</keyword>
<dbReference type="SUPFAM" id="SSF46785">
    <property type="entry name" value="Winged helix' DNA-binding domain"/>
    <property type="match status" value="1"/>
</dbReference>
<dbReference type="InterPro" id="IPR012318">
    <property type="entry name" value="HTH_CRP"/>
</dbReference>
<sequence>MGSYFDIAKQAAVLKNIPAPEVEVIMQKSLIRSVERGASIYIQGEGAHSLFVVLKGWVKTYRVTPCGNEAVVGIFTENGCFGEEAALRDHSYVTGAEAVSDAMLLQIDGLYFAQAIESDLALCQAALSGSMDQNRALVQHVEQLKSHTGAQRIADFLLSLCKSQTGSCTVILPYDKVLIAAWLGMKPESLSRAFRRLKPYGVSIQKDHAIIESIERLSEYADEDPAESWSTQQRSETL</sequence>
<dbReference type="PROSITE" id="PS51063">
    <property type="entry name" value="HTH_CRP_2"/>
    <property type="match status" value="1"/>
</dbReference>
<proteinExistence type="predicted"/>
<dbReference type="CDD" id="cd00038">
    <property type="entry name" value="CAP_ED"/>
    <property type="match status" value="1"/>
</dbReference>
<reference evidence="6 7" key="1">
    <citation type="submission" date="2024-02" db="EMBL/GenBank/DDBJ databases">
        <title>Roseovarius strain W115 nov., isolated from a marine algae.</title>
        <authorList>
            <person name="Lee M.W."/>
            <person name="Lee J.K."/>
            <person name="Kim J.M."/>
            <person name="Choi D.G."/>
            <person name="Baek J.H."/>
            <person name="Bayburt H."/>
            <person name="Jung J.J."/>
            <person name="Han D.M."/>
            <person name="Jeon C.O."/>
        </authorList>
    </citation>
    <scope>NUCLEOTIDE SEQUENCE [LARGE SCALE GENOMIC DNA]</scope>
    <source>
        <strain evidence="6 7">W115</strain>
    </source>
</reference>
<dbReference type="PROSITE" id="PS50042">
    <property type="entry name" value="CNMP_BINDING_3"/>
    <property type="match status" value="1"/>
</dbReference>
<dbReference type="PANTHER" id="PTHR24567:SF74">
    <property type="entry name" value="HTH-TYPE TRANSCRIPTIONAL REGULATOR ARCR"/>
    <property type="match status" value="1"/>
</dbReference>
<accession>A0ABZ2TCJ4</accession>
<keyword evidence="2" id="KW-0238">DNA-binding</keyword>
<evidence type="ECO:0000313" key="7">
    <source>
        <dbReference type="Proteomes" id="UP001281305"/>
    </source>
</evidence>
<dbReference type="Pfam" id="PF00027">
    <property type="entry name" value="cNMP_binding"/>
    <property type="match status" value="1"/>
</dbReference>
<feature type="domain" description="HTH crp-type" evidence="5">
    <location>
        <begin position="147"/>
        <end position="215"/>
    </location>
</feature>
<dbReference type="EMBL" id="CP146606">
    <property type="protein sequence ID" value="WYK17435.1"/>
    <property type="molecule type" value="Genomic_DNA"/>
</dbReference>
<evidence type="ECO:0000313" key="6">
    <source>
        <dbReference type="EMBL" id="WYK17435.1"/>
    </source>
</evidence>
<dbReference type="InterPro" id="IPR036388">
    <property type="entry name" value="WH-like_DNA-bd_sf"/>
</dbReference>
<dbReference type="RefSeq" id="WP_317057507.1">
    <property type="nucleotide sequence ID" value="NZ_CP146606.1"/>
</dbReference>
<dbReference type="Pfam" id="PF13545">
    <property type="entry name" value="HTH_Crp_2"/>
    <property type="match status" value="1"/>
</dbReference>
<gene>
    <name evidence="6" type="ORF">RZS32_013580</name>
</gene>
<organism evidence="6 7">
    <name type="scientific">Roseovarius rhodophyticola</name>
    <dbReference type="NCBI Taxonomy" id="3080827"/>
    <lineage>
        <taxon>Bacteria</taxon>
        <taxon>Pseudomonadati</taxon>
        <taxon>Pseudomonadota</taxon>
        <taxon>Alphaproteobacteria</taxon>
        <taxon>Rhodobacterales</taxon>
        <taxon>Roseobacteraceae</taxon>
        <taxon>Roseovarius</taxon>
    </lineage>
</organism>
<evidence type="ECO:0000256" key="3">
    <source>
        <dbReference type="ARBA" id="ARBA00023163"/>
    </source>
</evidence>
<name>A0ABZ2TCJ4_9RHOB</name>
<dbReference type="Proteomes" id="UP001281305">
    <property type="component" value="Chromosome"/>
</dbReference>
<protein>
    <submittedName>
        <fullName evidence="6">Crp/Fnr family transcriptional regulator</fullName>
    </submittedName>
</protein>
<evidence type="ECO:0000256" key="2">
    <source>
        <dbReference type="ARBA" id="ARBA00023125"/>
    </source>
</evidence>
<dbReference type="SUPFAM" id="SSF51206">
    <property type="entry name" value="cAMP-binding domain-like"/>
    <property type="match status" value="1"/>
</dbReference>
<dbReference type="InterPro" id="IPR014710">
    <property type="entry name" value="RmlC-like_jellyroll"/>
</dbReference>
<dbReference type="InterPro" id="IPR018490">
    <property type="entry name" value="cNMP-bd_dom_sf"/>
</dbReference>
<evidence type="ECO:0000259" key="4">
    <source>
        <dbReference type="PROSITE" id="PS50042"/>
    </source>
</evidence>
<keyword evidence="1" id="KW-0805">Transcription regulation</keyword>
<dbReference type="SMART" id="SM00100">
    <property type="entry name" value="cNMP"/>
    <property type="match status" value="1"/>
</dbReference>
<evidence type="ECO:0000259" key="5">
    <source>
        <dbReference type="PROSITE" id="PS51063"/>
    </source>
</evidence>
<dbReference type="Gene3D" id="2.60.120.10">
    <property type="entry name" value="Jelly Rolls"/>
    <property type="match status" value="1"/>
</dbReference>
<dbReference type="InterPro" id="IPR000595">
    <property type="entry name" value="cNMP-bd_dom"/>
</dbReference>
<evidence type="ECO:0000256" key="1">
    <source>
        <dbReference type="ARBA" id="ARBA00023015"/>
    </source>
</evidence>
<feature type="domain" description="Cyclic nucleotide-binding" evidence="4">
    <location>
        <begin position="13"/>
        <end position="116"/>
    </location>
</feature>